<evidence type="ECO:0000313" key="12">
    <source>
        <dbReference type="Proteomes" id="UP000829354"/>
    </source>
</evidence>
<feature type="region of interest" description="Disordered" evidence="7">
    <location>
        <begin position="183"/>
        <end position="232"/>
    </location>
</feature>
<evidence type="ECO:0000256" key="7">
    <source>
        <dbReference type="SAM" id="MobiDB-lite"/>
    </source>
</evidence>
<accession>A0AAE9DAX7</accession>
<sequence length="308" mass="35575">MESITSASGINLSLADSKTWKKFYPNTEMIVTKRKGRVIFPHLNYNLTGLEPNAHYEVFIHLERTDDKKYKFDAGKWQDFGKGDKMLPIEYKQHPDGARAGSHWMKETLSFQHLKITNNPENTDKKLIVVQSMHKFRPVITIKKTNEQMGEQFRLNITEFYVVTAYQCEEIIRLKVSHNKFASGFRSNGKKRNSFDSDDKSPDAKRRSTSSSSSSCSPPTGTPPSPWDQPMNPVAPVMFNQFQYHQNGYPMMHQQQNQQQQLFDFAGQNQFCIPPYYQAAQEWHWNQMINQFNNGNAENTAPNGYTGL</sequence>
<feature type="compositionally biased region" description="Low complexity" evidence="7">
    <location>
        <begin position="209"/>
        <end position="219"/>
    </location>
</feature>
<keyword evidence="12" id="KW-1185">Reference proteome</keyword>
<dbReference type="Proteomes" id="UP000827892">
    <property type="component" value="Chromosome III"/>
</dbReference>
<feature type="domain" description="T-box" evidence="8">
    <location>
        <begin position="14"/>
        <end position="187"/>
    </location>
</feature>
<evidence type="ECO:0000256" key="5">
    <source>
        <dbReference type="ARBA" id="ARBA00023242"/>
    </source>
</evidence>
<dbReference type="KEGG" id="cbr:CBG_13193"/>
<dbReference type="Proteomes" id="UP000829354">
    <property type="component" value="Chromosome III"/>
</dbReference>
<dbReference type="InterPro" id="IPR008967">
    <property type="entry name" value="p53-like_TF_DNA-bd_sf"/>
</dbReference>
<evidence type="ECO:0000313" key="9">
    <source>
        <dbReference type="EMBL" id="ULU00226.1"/>
    </source>
</evidence>
<dbReference type="Gene3D" id="2.60.40.820">
    <property type="entry name" value="Transcription factor, T-box"/>
    <property type="match status" value="1"/>
</dbReference>
<dbReference type="PRINTS" id="PR00937">
    <property type="entry name" value="TBOX"/>
</dbReference>
<evidence type="ECO:0000259" key="8">
    <source>
        <dbReference type="PROSITE" id="PS50252"/>
    </source>
</evidence>
<dbReference type="InterPro" id="IPR046360">
    <property type="entry name" value="T-box_DNA-bd"/>
</dbReference>
<evidence type="ECO:0000313" key="11">
    <source>
        <dbReference type="Proteomes" id="UP000827892"/>
    </source>
</evidence>
<dbReference type="OMA" id="YTVHIHL"/>
<evidence type="ECO:0000313" key="10">
    <source>
        <dbReference type="EMBL" id="UMM22902.1"/>
    </source>
</evidence>
<evidence type="ECO:0000256" key="2">
    <source>
        <dbReference type="ARBA" id="ARBA00023015"/>
    </source>
</evidence>
<dbReference type="InterPro" id="IPR036960">
    <property type="entry name" value="T-box_sf"/>
</dbReference>
<comment type="subcellular location">
    <subcellularLocation>
        <location evidence="1 6">Nucleus</location>
    </subcellularLocation>
</comment>
<dbReference type="GO" id="GO:0000978">
    <property type="term" value="F:RNA polymerase II cis-regulatory region sequence-specific DNA binding"/>
    <property type="evidence" value="ECO:0007669"/>
    <property type="project" value="InterPro"/>
</dbReference>
<protein>
    <recommendedName>
        <fullName evidence="8">T-box domain-containing protein</fullName>
    </recommendedName>
</protein>
<keyword evidence="3 6" id="KW-0238">DNA-binding</keyword>
<keyword evidence="4" id="KW-0804">Transcription</keyword>
<evidence type="ECO:0000256" key="3">
    <source>
        <dbReference type="ARBA" id="ARBA00023125"/>
    </source>
</evidence>
<dbReference type="InterPro" id="IPR001699">
    <property type="entry name" value="TF_T-box"/>
</dbReference>
<dbReference type="EMBL" id="CP090893">
    <property type="protein sequence ID" value="ULU00226.1"/>
    <property type="molecule type" value="Genomic_DNA"/>
</dbReference>
<gene>
    <name evidence="9" type="ORF">L3Y34_001029</name>
    <name evidence="10" type="ORF">L5515_003881</name>
</gene>
<dbReference type="SUPFAM" id="SSF49417">
    <property type="entry name" value="p53-like transcription factors"/>
    <property type="match status" value="1"/>
</dbReference>
<organism evidence="9 11">
    <name type="scientific">Caenorhabditis briggsae</name>
    <dbReference type="NCBI Taxonomy" id="6238"/>
    <lineage>
        <taxon>Eukaryota</taxon>
        <taxon>Metazoa</taxon>
        <taxon>Ecdysozoa</taxon>
        <taxon>Nematoda</taxon>
        <taxon>Chromadorea</taxon>
        <taxon>Rhabditida</taxon>
        <taxon>Rhabditina</taxon>
        <taxon>Rhabditomorpha</taxon>
        <taxon>Rhabditoidea</taxon>
        <taxon>Rhabditidae</taxon>
        <taxon>Peloderinae</taxon>
        <taxon>Caenorhabditis</taxon>
    </lineage>
</organism>
<dbReference type="FunFam" id="2.60.40.820:FF:000013">
    <property type="entry name" value="T-box transcription factor tbx-9"/>
    <property type="match status" value="1"/>
</dbReference>
<keyword evidence="2" id="KW-0805">Transcription regulation</keyword>
<dbReference type="GO" id="GO:0005634">
    <property type="term" value="C:nucleus"/>
    <property type="evidence" value="ECO:0007669"/>
    <property type="project" value="UniProtKB-SubCell"/>
</dbReference>
<evidence type="ECO:0000256" key="1">
    <source>
        <dbReference type="ARBA" id="ARBA00004123"/>
    </source>
</evidence>
<dbReference type="SMART" id="SM00425">
    <property type="entry name" value="TBOX"/>
    <property type="match status" value="1"/>
</dbReference>
<proteinExistence type="predicted"/>
<keyword evidence="5 6" id="KW-0539">Nucleus</keyword>
<dbReference type="PANTHER" id="PTHR11267:SF189">
    <property type="entry name" value="T-BOX PROTEIN 31-RELATED"/>
    <property type="match status" value="1"/>
</dbReference>
<dbReference type="GO" id="GO:0003700">
    <property type="term" value="F:DNA-binding transcription factor activity"/>
    <property type="evidence" value="ECO:0007669"/>
    <property type="project" value="InterPro"/>
</dbReference>
<dbReference type="EMBL" id="CP092622">
    <property type="protein sequence ID" value="UMM22902.1"/>
    <property type="molecule type" value="Genomic_DNA"/>
</dbReference>
<name>A0AAE9DAX7_CAEBR</name>
<comment type="caution">
    <text evidence="6">Lacks conserved residue(s) required for the propagation of feature annotation.</text>
</comment>
<evidence type="ECO:0000256" key="6">
    <source>
        <dbReference type="PROSITE-ProRule" id="PRU00201"/>
    </source>
</evidence>
<evidence type="ECO:0000256" key="4">
    <source>
        <dbReference type="ARBA" id="ARBA00023163"/>
    </source>
</evidence>
<reference evidence="10 12" key="1">
    <citation type="submission" date="2022-04" db="EMBL/GenBank/DDBJ databases">
        <title>Chromosome-level reference genomes for two strains of Caenorhabditis briggsae: an improved platform for comparative genomics.</title>
        <authorList>
            <person name="Stevens L."/>
            <person name="Andersen E."/>
        </authorList>
    </citation>
    <scope>NUCLEOTIDE SEQUENCE [LARGE SCALE GENOMIC DNA]</scope>
    <source>
        <strain evidence="10">VX34</strain>
        <tissue evidence="10">Whole-organism</tissue>
    </source>
</reference>
<dbReference type="Pfam" id="PF00907">
    <property type="entry name" value="T-box"/>
    <property type="match status" value="1"/>
</dbReference>
<dbReference type="AlphaFoldDB" id="A0AAE9DAX7"/>
<feature type="compositionally biased region" description="Basic and acidic residues" evidence="7">
    <location>
        <begin position="193"/>
        <end position="206"/>
    </location>
</feature>
<dbReference type="CDD" id="cd00182">
    <property type="entry name" value="T-box"/>
    <property type="match status" value="1"/>
</dbReference>
<dbReference type="PANTHER" id="PTHR11267">
    <property type="entry name" value="T-BOX PROTEIN-RELATED"/>
    <property type="match status" value="1"/>
</dbReference>
<dbReference type="GO" id="GO:0045893">
    <property type="term" value="P:positive regulation of DNA-templated transcription"/>
    <property type="evidence" value="ECO:0007669"/>
    <property type="project" value="InterPro"/>
</dbReference>
<dbReference type="PROSITE" id="PS50252">
    <property type="entry name" value="TBOX_3"/>
    <property type="match status" value="1"/>
</dbReference>
<reference evidence="9 11" key="2">
    <citation type="submission" date="2022-05" db="EMBL/GenBank/DDBJ databases">
        <title>Chromosome-level reference genomes for two strains of Caenorhabditis briggsae: an improved platform for comparative genomics.</title>
        <authorList>
            <person name="Stevens L."/>
            <person name="Andersen E.C."/>
        </authorList>
    </citation>
    <scope>NUCLEOTIDE SEQUENCE [LARGE SCALE GENOMIC DNA]</scope>
    <source>
        <strain evidence="9">QX1410_ONT</strain>
        <tissue evidence="9">Whole-organism</tissue>
    </source>
</reference>